<dbReference type="InterPro" id="IPR002464">
    <property type="entry name" value="DNA/RNA_helicase_DEAH_CS"/>
</dbReference>
<comment type="caution">
    <text evidence="16">The sequence shown here is derived from an EMBL/GenBank/DDBJ whole genome shotgun (WGS) entry which is preliminary data.</text>
</comment>
<evidence type="ECO:0000256" key="10">
    <source>
        <dbReference type="ARBA" id="ARBA00023242"/>
    </source>
</evidence>
<dbReference type="EC" id="5.6.2.4" evidence="13"/>
<organism evidence="16 17">
    <name type="scientific">Taxus chinensis</name>
    <name type="common">Chinese yew</name>
    <name type="synonym">Taxus wallichiana var. chinensis</name>
    <dbReference type="NCBI Taxonomy" id="29808"/>
    <lineage>
        <taxon>Eukaryota</taxon>
        <taxon>Viridiplantae</taxon>
        <taxon>Streptophyta</taxon>
        <taxon>Embryophyta</taxon>
        <taxon>Tracheophyta</taxon>
        <taxon>Spermatophyta</taxon>
        <taxon>Pinopsida</taxon>
        <taxon>Pinidae</taxon>
        <taxon>Conifers II</taxon>
        <taxon>Cupressales</taxon>
        <taxon>Taxaceae</taxon>
        <taxon>Taxus</taxon>
    </lineage>
</organism>
<dbReference type="GO" id="GO:0005524">
    <property type="term" value="F:ATP binding"/>
    <property type="evidence" value="ECO:0007669"/>
    <property type="project" value="UniProtKB-KW"/>
</dbReference>
<dbReference type="Proteomes" id="UP000824469">
    <property type="component" value="Unassembled WGS sequence"/>
</dbReference>
<evidence type="ECO:0000256" key="9">
    <source>
        <dbReference type="ARBA" id="ARBA00023235"/>
    </source>
</evidence>
<dbReference type="GO" id="GO:0000724">
    <property type="term" value="P:double-strand break repair via homologous recombination"/>
    <property type="evidence" value="ECO:0007669"/>
    <property type="project" value="TreeGrafter"/>
</dbReference>
<evidence type="ECO:0000256" key="1">
    <source>
        <dbReference type="ARBA" id="ARBA00004123"/>
    </source>
</evidence>
<dbReference type="EMBL" id="JAHRHJ020000008">
    <property type="protein sequence ID" value="KAH9306110.1"/>
    <property type="molecule type" value="Genomic_DNA"/>
</dbReference>
<dbReference type="PROSITE" id="PS51192">
    <property type="entry name" value="HELICASE_ATP_BIND_1"/>
    <property type="match status" value="1"/>
</dbReference>
<dbReference type="Pfam" id="PF00270">
    <property type="entry name" value="DEAD"/>
    <property type="match status" value="1"/>
</dbReference>
<name>A0AA38KV96_TAXCH</name>
<protein>
    <recommendedName>
        <fullName evidence="13">ATP-dependent DNA helicase</fullName>
        <ecNumber evidence="13">5.6.2.4</ecNumber>
    </recommendedName>
</protein>
<keyword evidence="5 13" id="KW-0378">Hydrolase</keyword>
<evidence type="ECO:0000313" key="17">
    <source>
        <dbReference type="Proteomes" id="UP000824469"/>
    </source>
</evidence>
<proteinExistence type="inferred from homology"/>
<dbReference type="AlphaFoldDB" id="A0AA38KV96"/>
<dbReference type="GO" id="GO:0009378">
    <property type="term" value="F:four-way junction helicase activity"/>
    <property type="evidence" value="ECO:0007669"/>
    <property type="project" value="TreeGrafter"/>
</dbReference>
<dbReference type="GO" id="GO:0016787">
    <property type="term" value="F:hydrolase activity"/>
    <property type="evidence" value="ECO:0007669"/>
    <property type="project" value="UniProtKB-KW"/>
</dbReference>
<accession>A0AA38KV96</accession>
<comment type="catalytic activity">
    <reaction evidence="12 13">
        <text>ATP + H2O = ADP + phosphate + H(+)</text>
        <dbReference type="Rhea" id="RHEA:13065"/>
        <dbReference type="ChEBI" id="CHEBI:15377"/>
        <dbReference type="ChEBI" id="CHEBI:15378"/>
        <dbReference type="ChEBI" id="CHEBI:30616"/>
        <dbReference type="ChEBI" id="CHEBI:43474"/>
        <dbReference type="ChEBI" id="CHEBI:456216"/>
    </reaction>
</comment>
<evidence type="ECO:0000256" key="3">
    <source>
        <dbReference type="ARBA" id="ARBA00022723"/>
    </source>
</evidence>
<evidence type="ECO:0000256" key="7">
    <source>
        <dbReference type="ARBA" id="ARBA00022840"/>
    </source>
</evidence>
<keyword evidence="4 13" id="KW-0547">Nucleotide-binding</keyword>
<evidence type="ECO:0000313" key="16">
    <source>
        <dbReference type="EMBL" id="KAH9306110.1"/>
    </source>
</evidence>
<dbReference type="GO" id="GO:0043138">
    <property type="term" value="F:3'-5' DNA helicase activity"/>
    <property type="evidence" value="ECO:0007669"/>
    <property type="project" value="UniProtKB-EC"/>
</dbReference>
<dbReference type="NCBIfam" id="TIGR00614">
    <property type="entry name" value="recQ_fam"/>
    <property type="match status" value="1"/>
</dbReference>
<dbReference type="GO" id="GO:0005634">
    <property type="term" value="C:nucleus"/>
    <property type="evidence" value="ECO:0007669"/>
    <property type="project" value="UniProtKB-SubCell"/>
</dbReference>
<keyword evidence="17" id="KW-1185">Reference proteome</keyword>
<feature type="domain" description="Helicase C-terminal" evidence="15">
    <location>
        <begin position="417"/>
        <end position="569"/>
    </location>
</feature>
<evidence type="ECO:0000256" key="8">
    <source>
        <dbReference type="ARBA" id="ARBA00023125"/>
    </source>
</evidence>
<sequence>DDGQDFISVEYCGDDYLAMLADCTQVNEDWDVMGGSEYDSCSLENNYTDGAIEHQGNDLHEAEENPLYKEIIPDSDKEYIPNDKNFVSSGSDQESTKTESYFSDDDIMIIENPTKCNHNSNIAVPIFANSDDPHFATKGSSLNCSKITDEESKKKNGLIPSYFQRNATAEAARDKVDNVCTDKRKCLTYEQLQHLDDFELATLVVFGHECFRPMQRQACEAAMAGKDCFILMPTGGGKSLCYQLPAVLSPGVTIVISPLLSLIQDQIITLVAKLGIPATFLNSQQTSSQTMAVMKELRKFRPSCKLLYVTPEKIAGSMSFQDVLTSLQQKGQLARFVIDEAHCVSQWGHDFRPDYRELGRLKQRYPNVPVMALTATATRAVREDILKVLRIPRALVLETSFDRPNLTYQVVMKNKDSLNQLGKTIKERFHQQCGIVYCLSKNECMDVCKHLNDKFQIKTVYYHAGIAARGRMEVQKRWHEGEVQVVCATIAFGMGIDKADVRFVIHNTISKSIESYYQESGRAGRDNLEATCITLYQKKDFSRIVCMLRLGQRCTKERFKLAMTQAKMMQAYCEEKIKCRRQILLEYF</sequence>
<comment type="catalytic activity">
    <reaction evidence="11 13">
        <text>Couples ATP hydrolysis with the unwinding of duplex DNA by translocating in the 3'-5' direction.</text>
        <dbReference type="EC" id="5.6.2.4"/>
    </reaction>
</comment>
<dbReference type="PANTHER" id="PTHR13710">
    <property type="entry name" value="DNA HELICASE RECQ FAMILY MEMBER"/>
    <property type="match status" value="1"/>
</dbReference>
<dbReference type="GO" id="GO:0003677">
    <property type="term" value="F:DNA binding"/>
    <property type="evidence" value="ECO:0007669"/>
    <property type="project" value="UniProtKB-KW"/>
</dbReference>
<gene>
    <name evidence="16" type="ORF">KI387_010514</name>
</gene>
<feature type="non-terminal residue" evidence="16">
    <location>
        <position position="588"/>
    </location>
</feature>
<evidence type="ECO:0000256" key="13">
    <source>
        <dbReference type="RuleBase" id="RU364117"/>
    </source>
</evidence>
<comment type="similarity">
    <text evidence="2 13">Belongs to the helicase family. RecQ subfamily.</text>
</comment>
<evidence type="ECO:0000256" key="6">
    <source>
        <dbReference type="ARBA" id="ARBA00022806"/>
    </source>
</evidence>
<feature type="domain" description="Helicase ATP-binding" evidence="14">
    <location>
        <begin position="219"/>
        <end position="395"/>
    </location>
</feature>
<evidence type="ECO:0000259" key="14">
    <source>
        <dbReference type="PROSITE" id="PS51192"/>
    </source>
</evidence>
<keyword evidence="6 13" id="KW-0347">Helicase</keyword>
<dbReference type="FunFam" id="3.40.50.300:FF:000444">
    <property type="entry name" value="ATP-dependent DNA helicase"/>
    <property type="match status" value="1"/>
</dbReference>
<evidence type="ECO:0000256" key="5">
    <source>
        <dbReference type="ARBA" id="ARBA00022801"/>
    </source>
</evidence>
<dbReference type="SMART" id="SM00487">
    <property type="entry name" value="DEXDc"/>
    <property type="match status" value="1"/>
</dbReference>
<dbReference type="CDD" id="cd17920">
    <property type="entry name" value="DEXHc_RecQ"/>
    <property type="match status" value="1"/>
</dbReference>
<dbReference type="SMART" id="SM00490">
    <property type="entry name" value="HELICc"/>
    <property type="match status" value="1"/>
</dbReference>
<keyword evidence="10 13" id="KW-0539">Nucleus</keyword>
<evidence type="ECO:0000256" key="12">
    <source>
        <dbReference type="ARBA" id="ARBA00049360"/>
    </source>
</evidence>
<dbReference type="InterPro" id="IPR027417">
    <property type="entry name" value="P-loop_NTPase"/>
</dbReference>
<evidence type="ECO:0000256" key="2">
    <source>
        <dbReference type="ARBA" id="ARBA00005446"/>
    </source>
</evidence>
<dbReference type="CDD" id="cd18794">
    <property type="entry name" value="SF2_C_RecQ"/>
    <property type="match status" value="1"/>
</dbReference>
<dbReference type="InterPro" id="IPR001650">
    <property type="entry name" value="Helicase_C-like"/>
</dbReference>
<evidence type="ECO:0000256" key="4">
    <source>
        <dbReference type="ARBA" id="ARBA00022741"/>
    </source>
</evidence>
<keyword evidence="7 13" id="KW-0067">ATP-binding</keyword>
<evidence type="ECO:0000259" key="15">
    <source>
        <dbReference type="PROSITE" id="PS51194"/>
    </source>
</evidence>
<dbReference type="GO" id="GO:0005737">
    <property type="term" value="C:cytoplasm"/>
    <property type="evidence" value="ECO:0007669"/>
    <property type="project" value="TreeGrafter"/>
</dbReference>
<keyword evidence="9" id="KW-0413">Isomerase</keyword>
<comment type="subcellular location">
    <subcellularLocation>
        <location evidence="1 13">Nucleus</location>
    </subcellularLocation>
</comment>
<dbReference type="SUPFAM" id="SSF52540">
    <property type="entry name" value="P-loop containing nucleoside triphosphate hydrolases"/>
    <property type="match status" value="2"/>
</dbReference>
<keyword evidence="3" id="KW-0479">Metal-binding</keyword>
<dbReference type="GO" id="GO:0046872">
    <property type="term" value="F:metal ion binding"/>
    <property type="evidence" value="ECO:0007669"/>
    <property type="project" value="UniProtKB-KW"/>
</dbReference>
<dbReference type="Pfam" id="PF16124">
    <property type="entry name" value="RecQ_Zn_bind"/>
    <property type="match status" value="1"/>
</dbReference>
<dbReference type="Pfam" id="PF00271">
    <property type="entry name" value="Helicase_C"/>
    <property type="match status" value="1"/>
</dbReference>
<dbReference type="InterPro" id="IPR014001">
    <property type="entry name" value="Helicase_ATP-bd"/>
</dbReference>
<dbReference type="PROSITE" id="PS51194">
    <property type="entry name" value="HELICASE_CTER"/>
    <property type="match status" value="1"/>
</dbReference>
<dbReference type="InterPro" id="IPR011545">
    <property type="entry name" value="DEAD/DEAH_box_helicase_dom"/>
</dbReference>
<dbReference type="InterPro" id="IPR004589">
    <property type="entry name" value="DNA_helicase_ATP-dep_RecQ"/>
</dbReference>
<dbReference type="InterPro" id="IPR032284">
    <property type="entry name" value="RecQ_Zn-bd"/>
</dbReference>
<dbReference type="PANTHER" id="PTHR13710:SF153">
    <property type="entry name" value="RECQ-LIKE DNA HELICASE BLM"/>
    <property type="match status" value="1"/>
</dbReference>
<dbReference type="PROSITE" id="PS00690">
    <property type="entry name" value="DEAH_ATP_HELICASE"/>
    <property type="match status" value="1"/>
</dbReference>
<dbReference type="GO" id="GO:0005694">
    <property type="term" value="C:chromosome"/>
    <property type="evidence" value="ECO:0007669"/>
    <property type="project" value="TreeGrafter"/>
</dbReference>
<evidence type="ECO:0000256" key="11">
    <source>
        <dbReference type="ARBA" id="ARBA00034617"/>
    </source>
</evidence>
<keyword evidence="8" id="KW-0238">DNA-binding</keyword>
<reference evidence="16 17" key="1">
    <citation type="journal article" date="2021" name="Nat. Plants">
        <title>The Taxus genome provides insights into paclitaxel biosynthesis.</title>
        <authorList>
            <person name="Xiong X."/>
            <person name="Gou J."/>
            <person name="Liao Q."/>
            <person name="Li Y."/>
            <person name="Zhou Q."/>
            <person name="Bi G."/>
            <person name="Li C."/>
            <person name="Du R."/>
            <person name="Wang X."/>
            <person name="Sun T."/>
            <person name="Guo L."/>
            <person name="Liang H."/>
            <person name="Lu P."/>
            <person name="Wu Y."/>
            <person name="Zhang Z."/>
            <person name="Ro D.K."/>
            <person name="Shang Y."/>
            <person name="Huang S."/>
            <person name="Yan J."/>
        </authorList>
    </citation>
    <scope>NUCLEOTIDE SEQUENCE [LARGE SCALE GENOMIC DNA]</scope>
    <source>
        <strain evidence="16">Ta-2019</strain>
    </source>
</reference>
<dbReference type="OMA" id="CRWQFLL"/>
<dbReference type="Gene3D" id="3.40.50.300">
    <property type="entry name" value="P-loop containing nucleotide triphosphate hydrolases"/>
    <property type="match status" value="2"/>
</dbReference>
<feature type="non-terminal residue" evidence="16">
    <location>
        <position position="1"/>
    </location>
</feature>